<keyword evidence="5 9" id="KW-0472">Membrane</keyword>
<evidence type="ECO:0000256" key="9">
    <source>
        <dbReference type="SAM" id="Phobius"/>
    </source>
</evidence>
<dbReference type="InterPro" id="IPR033522">
    <property type="entry name" value="IA-2/IA-2_beta"/>
</dbReference>
<keyword evidence="3" id="KW-0732">Signal</keyword>
<dbReference type="STRING" id="6211.A0A068YKQ3"/>
<feature type="compositionally biased region" description="Polar residues" evidence="8">
    <location>
        <begin position="537"/>
        <end position="546"/>
    </location>
</feature>
<keyword evidence="13" id="KW-1185">Reference proteome</keyword>
<sequence>MLSFKIWPLVLALYSFIVDRNHVVLSVTYVLSSEKRNLNTVVGGYVDNLFGKCVEGNFDGSTYKLSYAERSLLNNIGTDFLRIGLDFSDLYVQCVFRGLILKFRLQDERMDIVKLCGEMPIEVIDNYKEEYTAADSEKLDALSAEELMPAKKFIGRLKSFDFKEIPEEEAFGEGLEFQKGVIRRFPDRPMRTWAFDETSKIHEHQLLEDGKMVVKRFNRDKVVKFGTAEFDRRTKNTIWLRLLKPVNYIEADNILQELSENMHIRPPIAQFQLDKTGHVLLFFVPFETGLVASDVLNMMRQNAQWMKQNKVFQYGIGMPVLTEPIAAPHTVGKIEHLPETGDYAMGGMGRRQSNGNTGVGGHLSRVGFVAVVVVCSLAVLVALLLVAHILVRRRDRLNDYLAGPICKGPRKPSERPLVPPASPSASIAASAGRNDSLEKQHQETLSSCSTTSPPPYQETPEQGEKQGIFRRQIVSTGGSEASTESMASAPSHRTTQLSSNLSCTVEGALQDSQRGNMLSSRRLGSMSSLSSGDMSSFPSVPTQQPSRDIMVFRRYRKNEEPRSARKTSRMGILPTIPSSYYSPLASPLALTHGYNYSDVLMVKMSNEPVQMTLDVTTGHLILSYMEEHLRNRDRLDADWEEVNTYESEEAVPCESAKRPENAHKNREGCPIPYEQTRVMLSCRGNGYINASLMYDHDPRNPSYIAAETPLLSTVGDFWQMVWEQFSVLIVCLEPESALTQVIEDLFNITGQGDDDVTSQARYWPPEGSMIFGKFEVRLVSEHRQCSDYITRSFYLKERDSGETRTVTQFHFLSWPEDTPSCELKTLLEFRRKVNKSFRAKNSPAVVHCRDGSSKTGTYLLLDLVLSRISKGVKELDVAASLEHLRDQRQGMIKSKAQFELVLAAIAEEVNMMLNSAAS</sequence>
<evidence type="ECO:0000256" key="5">
    <source>
        <dbReference type="ARBA" id="ARBA00023136"/>
    </source>
</evidence>
<evidence type="ECO:0000256" key="1">
    <source>
        <dbReference type="ARBA" id="ARBA00004358"/>
    </source>
</evidence>
<feature type="transmembrane region" description="Helical" evidence="9">
    <location>
        <begin position="366"/>
        <end position="391"/>
    </location>
</feature>
<keyword evidence="2 9" id="KW-0812">Transmembrane</keyword>
<dbReference type="GO" id="GO:0030141">
    <property type="term" value="C:secretory granule"/>
    <property type="evidence" value="ECO:0007669"/>
    <property type="project" value="InterPro"/>
</dbReference>
<dbReference type="SMART" id="SM00194">
    <property type="entry name" value="PTPc"/>
    <property type="match status" value="1"/>
</dbReference>
<dbReference type="SUPFAM" id="SSF52799">
    <property type="entry name" value="(Phosphotyrosine protein) phosphatases II"/>
    <property type="match status" value="1"/>
</dbReference>
<keyword evidence="7" id="KW-0968">Cytoplasmic vesicle</keyword>
<evidence type="ECO:0000256" key="3">
    <source>
        <dbReference type="ARBA" id="ARBA00022729"/>
    </source>
</evidence>
<dbReference type="AlphaFoldDB" id="A0A068YKQ3"/>
<dbReference type="PROSITE" id="PS50056">
    <property type="entry name" value="TYR_PHOSPHATASE_2"/>
    <property type="match status" value="1"/>
</dbReference>
<evidence type="ECO:0000259" key="10">
    <source>
        <dbReference type="PROSITE" id="PS50055"/>
    </source>
</evidence>
<dbReference type="GO" id="GO:0051046">
    <property type="term" value="P:regulation of secretion"/>
    <property type="evidence" value="ECO:0007669"/>
    <property type="project" value="TreeGrafter"/>
</dbReference>
<dbReference type="OMA" id="RTKNTIW"/>
<proteinExistence type="predicted"/>
<evidence type="ECO:0000313" key="13">
    <source>
        <dbReference type="Proteomes" id="UP000017246"/>
    </source>
</evidence>
<dbReference type="FunFam" id="3.90.190.10:FF:000017">
    <property type="entry name" value="receptor-type tyrosine-protein phosphatase-like N isoform X2"/>
    <property type="match status" value="1"/>
</dbReference>
<dbReference type="InterPro" id="IPR000242">
    <property type="entry name" value="PTP_cat"/>
</dbReference>
<feature type="domain" description="Tyrosine specific protein phosphatases" evidence="11">
    <location>
        <begin position="824"/>
        <end position="899"/>
    </location>
</feature>
<keyword evidence="12" id="KW-0675">Receptor</keyword>
<evidence type="ECO:0000256" key="8">
    <source>
        <dbReference type="SAM" id="MobiDB-lite"/>
    </source>
</evidence>
<dbReference type="PROSITE" id="PS50055">
    <property type="entry name" value="TYR_PHOSPHATASE_PTP"/>
    <property type="match status" value="1"/>
</dbReference>
<dbReference type="InterPro" id="IPR000387">
    <property type="entry name" value="Tyr_Pase_dom"/>
</dbReference>
<feature type="compositionally biased region" description="Polar residues" evidence="8">
    <location>
        <begin position="473"/>
        <end position="503"/>
    </location>
</feature>
<dbReference type="eggNOG" id="KOG0793">
    <property type="taxonomic scope" value="Eukaryota"/>
</dbReference>
<feature type="region of interest" description="Disordered" evidence="8">
    <location>
        <begin position="401"/>
        <end position="547"/>
    </location>
</feature>
<protein>
    <submittedName>
        <fullName evidence="12">Receptor type tyrosine protein phosphatase</fullName>
    </submittedName>
</protein>
<dbReference type="PRINTS" id="PR00700">
    <property type="entry name" value="PRTYPHPHTASE"/>
</dbReference>
<evidence type="ECO:0000259" key="11">
    <source>
        <dbReference type="PROSITE" id="PS50056"/>
    </source>
</evidence>
<dbReference type="SMART" id="SM00404">
    <property type="entry name" value="PTPc_motif"/>
    <property type="match status" value="1"/>
</dbReference>
<organism evidence="12 13">
    <name type="scientific">Echinococcus multilocularis</name>
    <name type="common">Fox tapeworm</name>
    <dbReference type="NCBI Taxonomy" id="6211"/>
    <lineage>
        <taxon>Eukaryota</taxon>
        <taxon>Metazoa</taxon>
        <taxon>Spiralia</taxon>
        <taxon>Lophotrochozoa</taxon>
        <taxon>Platyhelminthes</taxon>
        <taxon>Cestoda</taxon>
        <taxon>Eucestoda</taxon>
        <taxon>Cyclophyllidea</taxon>
        <taxon>Taeniidae</taxon>
        <taxon>Echinococcus</taxon>
    </lineage>
</organism>
<gene>
    <name evidence="12" type="ORF">EmuJ_001055900</name>
</gene>
<dbReference type="InterPro" id="IPR003595">
    <property type="entry name" value="Tyr_Pase_cat"/>
</dbReference>
<dbReference type="EMBL" id="LN902842">
    <property type="protein sequence ID" value="CDS42839.1"/>
    <property type="molecule type" value="Genomic_DNA"/>
</dbReference>
<dbReference type="OrthoDB" id="9880441at2759"/>
<keyword evidence="6" id="KW-0325">Glycoprotein</keyword>
<name>A0A068YKQ3_ECHMU</name>
<dbReference type="InterPro" id="IPR029021">
    <property type="entry name" value="Prot-tyrosine_phosphatase-like"/>
</dbReference>
<keyword evidence="4 9" id="KW-1133">Transmembrane helix</keyword>
<evidence type="ECO:0000256" key="7">
    <source>
        <dbReference type="ARBA" id="ARBA00023329"/>
    </source>
</evidence>
<dbReference type="GO" id="GO:0045202">
    <property type="term" value="C:synapse"/>
    <property type="evidence" value="ECO:0007669"/>
    <property type="project" value="TreeGrafter"/>
</dbReference>
<dbReference type="PANTHER" id="PTHR46106:SF4">
    <property type="entry name" value="IA-2 PROTEIN TYROSINE PHOSPHATASE, ISOFORM C"/>
    <property type="match status" value="1"/>
</dbReference>
<evidence type="ECO:0000313" key="12">
    <source>
        <dbReference type="EMBL" id="CDS42839.1"/>
    </source>
</evidence>
<dbReference type="Pfam" id="PF00102">
    <property type="entry name" value="Y_phosphatase"/>
    <property type="match status" value="1"/>
</dbReference>
<feature type="domain" description="Tyrosine-protein phosphatase" evidence="10">
    <location>
        <begin position="635"/>
        <end position="908"/>
    </location>
</feature>
<comment type="subcellular location">
    <subcellularLocation>
        <location evidence="1">Cytoplasmic vesicle membrane</location>
        <topology evidence="1">Single-pass type I membrane protein</topology>
    </subcellularLocation>
</comment>
<feature type="compositionally biased region" description="Low complexity" evidence="8">
    <location>
        <begin position="517"/>
        <end position="536"/>
    </location>
</feature>
<evidence type="ECO:0000256" key="4">
    <source>
        <dbReference type="ARBA" id="ARBA00022989"/>
    </source>
</evidence>
<evidence type="ECO:0000256" key="2">
    <source>
        <dbReference type="ARBA" id="ARBA00022692"/>
    </source>
</evidence>
<reference evidence="12" key="2">
    <citation type="submission" date="2015-11" db="EMBL/GenBank/DDBJ databases">
        <authorList>
            <person name="Zhang Y."/>
            <person name="Guo Z."/>
        </authorList>
    </citation>
    <scope>NUCLEOTIDE SEQUENCE</scope>
</reference>
<dbReference type="Gene3D" id="3.90.190.10">
    <property type="entry name" value="Protein tyrosine phosphatase superfamily"/>
    <property type="match status" value="1"/>
</dbReference>
<evidence type="ECO:0000256" key="6">
    <source>
        <dbReference type="ARBA" id="ARBA00023180"/>
    </source>
</evidence>
<dbReference type="PANTHER" id="PTHR46106">
    <property type="entry name" value="IA-2 PROTEIN TYROSINE PHOSPHATASE, ISOFORM C"/>
    <property type="match status" value="1"/>
</dbReference>
<dbReference type="GO" id="GO:0030659">
    <property type="term" value="C:cytoplasmic vesicle membrane"/>
    <property type="evidence" value="ECO:0007669"/>
    <property type="project" value="UniProtKB-SubCell"/>
</dbReference>
<reference evidence="12" key="1">
    <citation type="journal article" date="2013" name="Nature">
        <title>The genomes of four tapeworm species reveal adaptations to parasitism.</title>
        <authorList>
            <person name="Tsai I.J."/>
            <person name="Zarowiecki M."/>
            <person name="Holroyd N."/>
            <person name="Garciarrubio A."/>
            <person name="Sanchez-Flores A."/>
            <person name="Brooks K.L."/>
            <person name="Tracey A."/>
            <person name="Bobes R.J."/>
            <person name="Fragoso G."/>
            <person name="Sciutto E."/>
            <person name="Aslett M."/>
            <person name="Beasley H."/>
            <person name="Bennett H.M."/>
            <person name="Cai J."/>
            <person name="Camicia F."/>
            <person name="Clark R."/>
            <person name="Cucher M."/>
            <person name="De Silva N."/>
            <person name="Day T.A."/>
            <person name="Deplazes P."/>
            <person name="Estrada K."/>
            <person name="Fernandez C."/>
            <person name="Holland P.W."/>
            <person name="Hou J."/>
            <person name="Hu S."/>
            <person name="Huckvale T."/>
            <person name="Hung S.S."/>
            <person name="Kamenetzky L."/>
            <person name="Keane J.A."/>
            <person name="Kiss F."/>
            <person name="Koziol U."/>
            <person name="Lambert O."/>
            <person name="Liu K."/>
            <person name="Luo X."/>
            <person name="Luo Y."/>
            <person name="Macchiaroli N."/>
            <person name="Nichol S."/>
            <person name="Paps J."/>
            <person name="Parkinson J."/>
            <person name="Pouchkina-Stantcheva N."/>
            <person name="Riddiford N."/>
            <person name="Rosenzvit M."/>
            <person name="Salinas G."/>
            <person name="Wasmuth J.D."/>
            <person name="Zamanian M."/>
            <person name="Zheng Y."/>
            <person name="Cai X."/>
            <person name="Soberon X."/>
            <person name="Olson P.D."/>
            <person name="Laclette J.P."/>
            <person name="Brehm K."/>
            <person name="Berriman M."/>
            <person name="Garciarrubio A."/>
            <person name="Bobes R.J."/>
            <person name="Fragoso G."/>
            <person name="Sanchez-Flores A."/>
            <person name="Estrada K."/>
            <person name="Cevallos M.A."/>
            <person name="Morett E."/>
            <person name="Gonzalez V."/>
            <person name="Portillo T."/>
            <person name="Ochoa-Leyva A."/>
            <person name="Jose M.V."/>
            <person name="Sciutto E."/>
            <person name="Landa A."/>
            <person name="Jimenez L."/>
            <person name="Valdes V."/>
            <person name="Carrero J.C."/>
            <person name="Larralde C."/>
            <person name="Morales-Montor J."/>
            <person name="Limon-Lason J."/>
            <person name="Soberon X."/>
            <person name="Laclette J.P."/>
        </authorList>
    </citation>
    <scope>NUCLEOTIDE SEQUENCE [LARGE SCALE GENOMIC DNA]</scope>
</reference>
<dbReference type="Proteomes" id="UP000017246">
    <property type="component" value="Unassembled WGS sequence"/>
</dbReference>
<dbReference type="GO" id="GO:0004725">
    <property type="term" value="F:protein tyrosine phosphatase activity"/>
    <property type="evidence" value="ECO:0007669"/>
    <property type="project" value="InterPro"/>
</dbReference>
<accession>A0A068YKQ3</accession>